<dbReference type="Proteomes" id="UP000606172">
    <property type="component" value="Unassembled WGS sequence"/>
</dbReference>
<evidence type="ECO:0000256" key="1">
    <source>
        <dbReference type="SAM" id="MobiDB-lite"/>
    </source>
</evidence>
<proteinExistence type="predicted"/>
<name>A0A919RK08_9ACTN</name>
<reference evidence="3" key="1">
    <citation type="submission" date="2021-01" db="EMBL/GenBank/DDBJ databases">
        <title>Whole genome shotgun sequence of Sinosporangium siamense NBRC 109515.</title>
        <authorList>
            <person name="Komaki H."/>
            <person name="Tamura T."/>
        </authorList>
    </citation>
    <scope>NUCLEOTIDE SEQUENCE</scope>
    <source>
        <strain evidence="3">NBRC 109515</strain>
    </source>
</reference>
<dbReference type="Pfam" id="PF06029">
    <property type="entry name" value="AlkA_N"/>
    <property type="match status" value="1"/>
</dbReference>
<accession>A0A919RK08</accession>
<evidence type="ECO:0000313" key="3">
    <source>
        <dbReference type="EMBL" id="GII94250.1"/>
    </source>
</evidence>
<sequence>MTFAEDVVAAESRDQTPHPDGMAAAIRRWPDLDSDIARIEGELAADPLIRPLVERRPASGSSATPDECEAVIATVAGQQASLAAARTCKARRVAADGRTAAGLRALPAP</sequence>
<dbReference type="AlphaFoldDB" id="A0A919RK08"/>
<dbReference type="RefSeq" id="WP_204028497.1">
    <property type="nucleotide sequence ID" value="NZ_BOOW01000028.1"/>
</dbReference>
<protein>
    <recommendedName>
        <fullName evidence="2">DNA-3-methyladenine glycosylase AlkA N-terminal domain-containing protein</fullName>
    </recommendedName>
</protein>
<feature type="domain" description="DNA-3-methyladenine glycosylase AlkA N-terminal" evidence="2">
    <location>
        <begin position="13"/>
        <end position="58"/>
    </location>
</feature>
<evidence type="ECO:0000313" key="4">
    <source>
        <dbReference type="Proteomes" id="UP000606172"/>
    </source>
</evidence>
<comment type="caution">
    <text evidence="3">The sequence shown here is derived from an EMBL/GenBank/DDBJ whole genome shotgun (WGS) entry which is preliminary data.</text>
</comment>
<feature type="region of interest" description="Disordered" evidence="1">
    <location>
        <begin position="1"/>
        <end position="21"/>
    </location>
</feature>
<dbReference type="EMBL" id="BOOW01000028">
    <property type="protein sequence ID" value="GII94250.1"/>
    <property type="molecule type" value="Genomic_DNA"/>
</dbReference>
<keyword evidence="4" id="KW-1185">Reference proteome</keyword>
<dbReference type="InterPro" id="IPR010316">
    <property type="entry name" value="AlkA_N"/>
</dbReference>
<evidence type="ECO:0000259" key="2">
    <source>
        <dbReference type="Pfam" id="PF06029"/>
    </source>
</evidence>
<gene>
    <name evidence="3" type="ORF">Ssi02_44810</name>
</gene>
<organism evidence="3 4">
    <name type="scientific">Sinosporangium siamense</name>
    <dbReference type="NCBI Taxonomy" id="1367973"/>
    <lineage>
        <taxon>Bacteria</taxon>
        <taxon>Bacillati</taxon>
        <taxon>Actinomycetota</taxon>
        <taxon>Actinomycetes</taxon>
        <taxon>Streptosporangiales</taxon>
        <taxon>Streptosporangiaceae</taxon>
        <taxon>Sinosporangium</taxon>
    </lineage>
</organism>